<sequence>MTGNAKYPPLNLPAANLRLRRTGPKPEVWDMLRGKWLVLTPEEWVRQHFIRFLADTCGIDLYRIVQERQLLIDGFSLRADIVVYSRKGEPQLIVECKAAGVAITQDVFDQVARYNIRLSVPYLVVTNGLRHYCCEIDRAARTYRFINEIPRL</sequence>
<dbReference type="Proteomes" id="UP000255233">
    <property type="component" value="Unassembled WGS sequence"/>
</dbReference>
<dbReference type="EMBL" id="UGVL01000001">
    <property type="protein sequence ID" value="SUE34676.1"/>
    <property type="molecule type" value="Genomic_DNA"/>
</dbReference>
<proteinExistence type="predicted"/>
<keyword evidence="2" id="KW-0255">Endonuclease</keyword>
<dbReference type="InterPro" id="IPR029464">
    <property type="entry name" value="HSDR_N"/>
</dbReference>
<gene>
    <name evidence="2" type="ORF">NCTC11190_01909</name>
</gene>
<dbReference type="AlphaFoldDB" id="A0A379MTD4"/>
<keyword evidence="3" id="KW-1185">Reference proteome</keyword>
<dbReference type="Pfam" id="PF13588">
    <property type="entry name" value="HSDR_N_2"/>
    <property type="match status" value="1"/>
</dbReference>
<evidence type="ECO:0000259" key="1">
    <source>
        <dbReference type="Pfam" id="PF13588"/>
    </source>
</evidence>
<evidence type="ECO:0000313" key="2">
    <source>
        <dbReference type="EMBL" id="SUE34676.1"/>
    </source>
</evidence>
<feature type="domain" description="Type I restriction enzyme R protein N-terminal" evidence="1">
    <location>
        <begin position="41"/>
        <end position="150"/>
    </location>
</feature>
<name>A0A379MTD4_9BACT</name>
<keyword evidence="2" id="KW-0378">Hydrolase</keyword>
<protein>
    <submittedName>
        <fullName evidence="2">Predicted type IV restriction endonuclease</fullName>
    </submittedName>
</protein>
<dbReference type="OrthoDB" id="9790377at2"/>
<organism evidence="2 3">
    <name type="scientific">Rikenella microfusus</name>
    <dbReference type="NCBI Taxonomy" id="28139"/>
    <lineage>
        <taxon>Bacteria</taxon>
        <taxon>Pseudomonadati</taxon>
        <taxon>Bacteroidota</taxon>
        <taxon>Bacteroidia</taxon>
        <taxon>Bacteroidales</taxon>
        <taxon>Rikenellaceae</taxon>
        <taxon>Rikenella</taxon>
    </lineage>
</organism>
<evidence type="ECO:0000313" key="3">
    <source>
        <dbReference type="Proteomes" id="UP000255233"/>
    </source>
</evidence>
<reference evidence="2 3" key="1">
    <citation type="submission" date="2018-06" db="EMBL/GenBank/DDBJ databases">
        <authorList>
            <consortium name="Pathogen Informatics"/>
            <person name="Doyle S."/>
        </authorList>
    </citation>
    <scope>NUCLEOTIDE SEQUENCE [LARGE SCALE GENOMIC DNA]</scope>
    <source>
        <strain evidence="2 3">NCTC11190</strain>
    </source>
</reference>
<dbReference type="GO" id="GO:0004519">
    <property type="term" value="F:endonuclease activity"/>
    <property type="evidence" value="ECO:0007669"/>
    <property type="project" value="UniProtKB-KW"/>
</dbReference>
<dbReference type="STRING" id="880526.GCA_000427365_01909"/>
<keyword evidence="2" id="KW-0540">Nuclease</keyword>
<dbReference type="RefSeq" id="WP_037291832.1">
    <property type="nucleotide sequence ID" value="NZ_UGVL01000001.1"/>
</dbReference>
<accession>A0A379MTD4</accession>